<dbReference type="Proteomes" id="UP001303046">
    <property type="component" value="Unassembled WGS sequence"/>
</dbReference>
<organism evidence="1 2">
    <name type="scientific">Necator americanus</name>
    <name type="common">Human hookworm</name>
    <dbReference type="NCBI Taxonomy" id="51031"/>
    <lineage>
        <taxon>Eukaryota</taxon>
        <taxon>Metazoa</taxon>
        <taxon>Ecdysozoa</taxon>
        <taxon>Nematoda</taxon>
        <taxon>Chromadorea</taxon>
        <taxon>Rhabditida</taxon>
        <taxon>Rhabditina</taxon>
        <taxon>Rhabditomorpha</taxon>
        <taxon>Strongyloidea</taxon>
        <taxon>Ancylostomatidae</taxon>
        <taxon>Bunostominae</taxon>
        <taxon>Necator</taxon>
    </lineage>
</organism>
<dbReference type="EMBL" id="JAVFWL010000002">
    <property type="protein sequence ID" value="KAK6732258.1"/>
    <property type="molecule type" value="Genomic_DNA"/>
</dbReference>
<name>A0ABR1C4D6_NECAM</name>
<comment type="caution">
    <text evidence="1">The sequence shown here is derived from an EMBL/GenBank/DDBJ whole genome shotgun (WGS) entry which is preliminary data.</text>
</comment>
<protein>
    <submittedName>
        <fullName evidence="1">Uncharacterized protein</fullName>
    </submittedName>
</protein>
<accession>A0ABR1C4D6</accession>
<reference evidence="1 2" key="1">
    <citation type="submission" date="2023-08" db="EMBL/GenBank/DDBJ databases">
        <title>A Necator americanus chromosomal reference genome.</title>
        <authorList>
            <person name="Ilik V."/>
            <person name="Petrzelkova K.J."/>
            <person name="Pardy F."/>
            <person name="Fuh T."/>
            <person name="Niatou-Singa F.S."/>
            <person name="Gouil Q."/>
            <person name="Baker L."/>
            <person name="Ritchie M.E."/>
            <person name="Jex A.R."/>
            <person name="Gazzola D."/>
            <person name="Li H."/>
            <person name="Toshio Fujiwara R."/>
            <person name="Zhan B."/>
            <person name="Aroian R.V."/>
            <person name="Pafco B."/>
            <person name="Schwarz E.M."/>
        </authorList>
    </citation>
    <scope>NUCLEOTIDE SEQUENCE [LARGE SCALE GENOMIC DNA]</scope>
    <source>
        <strain evidence="1 2">Aroian</strain>
        <tissue evidence="1">Whole animal</tissue>
    </source>
</reference>
<evidence type="ECO:0000313" key="2">
    <source>
        <dbReference type="Proteomes" id="UP001303046"/>
    </source>
</evidence>
<keyword evidence="2" id="KW-1185">Reference proteome</keyword>
<sequence length="144" mass="15945">MSALGPLPNSLLELDASCFMQDLFINLLEASFILLSPRATTICKTLCAASVFVVEELQIHSDRVKTATSLKAVSRSQWYNPLAGEIVLSRCTPGNTSWEYDKNLIATREVIEERLRAFAATVEHDFAQSLSRLPAYVSVHSLTL</sequence>
<proteinExistence type="predicted"/>
<evidence type="ECO:0000313" key="1">
    <source>
        <dbReference type="EMBL" id="KAK6732258.1"/>
    </source>
</evidence>
<gene>
    <name evidence="1" type="primary">Necator_chrII.g4361</name>
    <name evidence="1" type="ORF">RB195_016569</name>
</gene>